<keyword evidence="3 6" id="KW-0808">Transferase</keyword>
<evidence type="ECO:0000256" key="4">
    <source>
        <dbReference type="ARBA" id="ARBA00022691"/>
    </source>
</evidence>
<comment type="function">
    <text evidence="6">Methylates the ribose at the nucleotide 34 wobble position in the two leucyl isoacceptors tRNA(Leu)(CmAA) and tRNA(Leu)(cmnm5UmAA). Catalyzes the methyl transfer from S-adenosyl-L-methionine to the 2'-OH of the wobble nucleotide.</text>
</comment>
<dbReference type="InterPro" id="IPR029026">
    <property type="entry name" value="tRNA_m1G_MTases_N"/>
</dbReference>
<comment type="catalytic activity">
    <reaction evidence="6">
        <text>5-carboxymethylaminomethyluridine(34) in tRNA(Leu) + S-adenosyl-L-methionine = 5-carboxymethylaminomethyl-2'-O-methyluridine(34) in tRNA(Leu) + S-adenosyl-L-homocysteine + H(+)</text>
        <dbReference type="Rhea" id="RHEA:43088"/>
        <dbReference type="Rhea" id="RHEA-COMP:10333"/>
        <dbReference type="Rhea" id="RHEA-COMP:10334"/>
        <dbReference type="ChEBI" id="CHEBI:15378"/>
        <dbReference type="ChEBI" id="CHEBI:57856"/>
        <dbReference type="ChEBI" id="CHEBI:59789"/>
        <dbReference type="ChEBI" id="CHEBI:74508"/>
        <dbReference type="ChEBI" id="CHEBI:74511"/>
        <dbReference type="EC" id="2.1.1.207"/>
    </reaction>
</comment>
<dbReference type="GO" id="GO:0005737">
    <property type="term" value="C:cytoplasm"/>
    <property type="evidence" value="ECO:0007669"/>
    <property type="project" value="UniProtKB-SubCell"/>
</dbReference>
<dbReference type="AlphaFoldDB" id="A0A969W4T4"/>
<dbReference type="SUPFAM" id="SSF75217">
    <property type="entry name" value="alpha/beta knot"/>
    <property type="match status" value="1"/>
</dbReference>
<evidence type="ECO:0000256" key="3">
    <source>
        <dbReference type="ARBA" id="ARBA00022679"/>
    </source>
</evidence>
<dbReference type="Pfam" id="PF00588">
    <property type="entry name" value="SpoU_methylase"/>
    <property type="match status" value="1"/>
</dbReference>
<feature type="binding site" evidence="6 7">
    <location>
        <position position="130"/>
    </location>
    <ligand>
        <name>S-adenosyl-L-methionine</name>
        <dbReference type="ChEBI" id="CHEBI:59789"/>
    </ligand>
</feature>
<dbReference type="GO" id="GO:0003723">
    <property type="term" value="F:RNA binding"/>
    <property type="evidence" value="ECO:0007669"/>
    <property type="project" value="InterPro"/>
</dbReference>
<dbReference type="InterPro" id="IPR029028">
    <property type="entry name" value="Alpha/beta_knot_MTases"/>
</dbReference>
<dbReference type="EMBL" id="JAAVXB010000001">
    <property type="protein sequence ID" value="NKF20696.1"/>
    <property type="molecule type" value="Genomic_DNA"/>
</dbReference>
<dbReference type="Gene3D" id="3.40.1280.10">
    <property type="match status" value="1"/>
</dbReference>
<feature type="domain" description="tRNA/rRNA methyltransferase SpoU type" evidence="8">
    <location>
        <begin position="2"/>
        <end position="142"/>
    </location>
</feature>
<comment type="subcellular location">
    <subcellularLocation>
        <location evidence="6">Cytoplasm</location>
    </subcellularLocation>
</comment>
<sequence>MIEVALYQPEIPPNTGNIIRLCANTGAPLHLIEPLGFRIDDASVKRAGLDYHEMVNVTRHASLDALRAARPDARWLAFSTRSTQRYDQFEFRDGDILLFGPETRGLPDDVLDSVPETQRLRLPMRPGNRSLNLSNAVAVGVYEAWRQFGFA</sequence>
<organism evidence="9 10">
    <name type="scientific">Solimonas marina</name>
    <dbReference type="NCBI Taxonomy" id="2714601"/>
    <lineage>
        <taxon>Bacteria</taxon>
        <taxon>Pseudomonadati</taxon>
        <taxon>Pseudomonadota</taxon>
        <taxon>Gammaproteobacteria</taxon>
        <taxon>Nevskiales</taxon>
        <taxon>Nevskiaceae</taxon>
        <taxon>Solimonas</taxon>
    </lineage>
</organism>
<dbReference type="PIRSF" id="PIRSF029256">
    <property type="entry name" value="SpoU_TrmH_prd"/>
    <property type="match status" value="1"/>
</dbReference>
<dbReference type="HAMAP" id="MF_01885">
    <property type="entry name" value="tRNA_methyltr_TrmL"/>
    <property type="match status" value="1"/>
</dbReference>
<keyword evidence="4 6" id="KW-0949">S-adenosyl-L-methionine</keyword>
<evidence type="ECO:0000256" key="1">
    <source>
        <dbReference type="ARBA" id="ARBA00022490"/>
    </source>
</evidence>
<dbReference type="GO" id="GO:0008175">
    <property type="term" value="F:tRNA methyltransferase activity"/>
    <property type="evidence" value="ECO:0007669"/>
    <property type="project" value="UniProtKB-UniRule"/>
</dbReference>
<dbReference type="PANTHER" id="PTHR42971:SF1">
    <property type="entry name" value="TRNA (CYTIDINE(34)-2'-O)-METHYLTRANSFERASE"/>
    <property type="match status" value="1"/>
</dbReference>
<dbReference type="CDD" id="cd18094">
    <property type="entry name" value="SpoU-like_TrmL"/>
    <property type="match status" value="1"/>
</dbReference>
<gene>
    <name evidence="6" type="primary">trmL</name>
    <name evidence="9" type="ORF">G7Y82_00105</name>
</gene>
<dbReference type="InterPro" id="IPR016914">
    <property type="entry name" value="TrmL"/>
</dbReference>
<keyword evidence="1 6" id="KW-0963">Cytoplasm</keyword>
<name>A0A969W4T4_9GAMM</name>
<feature type="binding site" evidence="6 7">
    <location>
        <position position="122"/>
    </location>
    <ligand>
        <name>S-adenosyl-L-methionine</name>
        <dbReference type="ChEBI" id="CHEBI:59789"/>
    </ligand>
</feature>
<dbReference type="GO" id="GO:0008757">
    <property type="term" value="F:S-adenosylmethionine-dependent methyltransferase activity"/>
    <property type="evidence" value="ECO:0007669"/>
    <property type="project" value="UniProtKB-UniRule"/>
</dbReference>
<dbReference type="RefSeq" id="WP_168145965.1">
    <property type="nucleotide sequence ID" value="NZ_JAAVXB010000001.1"/>
</dbReference>
<dbReference type="InterPro" id="IPR001537">
    <property type="entry name" value="SpoU_MeTrfase"/>
</dbReference>
<evidence type="ECO:0000256" key="6">
    <source>
        <dbReference type="HAMAP-Rule" id="MF_01885"/>
    </source>
</evidence>
<dbReference type="GO" id="GO:0002130">
    <property type="term" value="P:wobble position ribose methylation"/>
    <property type="evidence" value="ECO:0007669"/>
    <property type="project" value="TreeGrafter"/>
</dbReference>
<keyword evidence="2 6" id="KW-0489">Methyltransferase</keyword>
<evidence type="ECO:0000313" key="9">
    <source>
        <dbReference type="EMBL" id="NKF20696.1"/>
    </source>
</evidence>
<dbReference type="EC" id="2.1.1.207" evidence="6"/>
<dbReference type="PANTHER" id="PTHR42971">
    <property type="entry name" value="TRNA (CYTIDINE(34)-2'-O)-METHYLTRANSFERASE"/>
    <property type="match status" value="1"/>
</dbReference>
<comment type="caution">
    <text evidence="6">Lacks conserved residue(s) required for the propagation of feature annotation.</text>
</comment>
<dbReference type="Proteomes" id="UP000653472">
    <property type="component" value="Unassembled WGS sequence"/>
</dbReference>
<evidence type="ECO:0000256" key="5">
    <source>
        <dbReference type="ARBA" id="ARBA00022694"/>
    </source>
</evidence>
<feature type="binding site" evidence="6 7">
    <location>
        <position position="100"/>
    </location>
    <ligand>
        <name>S-adenosyl-L-methionine</name>
        <dbReference type="ChEBI" id="CHEBI:59789"/>
    </ligand>
</feature>
<accession>A0A969W4T4</accession>
<evidence type="ECO:0000313" key="10">
    <source>
        <dbReference type="Proteomes" id="UP000653472"/>
    </source>
</evidence>
<keyword evidence="10" id="KW-1185">Reference proteome</keyword>
<dbReference type="FunFam" id="3.40.1280.10:FF:000002">
    <property type="entry name" value="Peptidylprolyl isomerase"/>
    <property type="match status" value="1"/>
</dbReference>
<comment type="caution">
    <text evidence="9">The sequence shown here is derived from an EMBL/GenBank/DDBJ whole genome shotgun (WGS) entry which is preliminary data.</text>
</comment>
<evidence type="ECO:0000256" key="7">
    <source>
        <dbReference type="PIRSR" id="PIRSR029256-1"/>
    </source>
</evidence>
<proteinExistence type="inferred from homology"/>
<keyword evidence="5 6" id="KW-0819">tRNA processing</keyword>
<comment type="subunit">
    <text evidence="6">Homodimer.</text>
</comment>
<comment type="similarity">
    <text evidence="6">Belongs to the class IV-like SAM-binding methyltransferase superfamily. RNA methyltransferase TrmH family. TrmL subfamily.</text>
</comment>
<evidence type="ECO:0000259" key="8">
    <source>
        <dbReference type="Pfam" id="PF00588"/>
    </source>
</evidence>
<evidence type="ECO:0000256" key="2">
    <source>
        <dbReference type="ARBA" id="ARBA00022603"/>
    </source>
</evidence>
<dbReference type="GO" id="GO:0042802">
    <property type="term" value="F:identical protein binding"/>
    <property type="evidence" value="ECO:0007669"/>
    <property type="project" value="UniProtKB-ARBA"/>
</dbReference>
<reference evidence="9" key="1">
    <citation type="submission" date="2020-03" db="EMBL/GenBank/DDBJ databases">
        <title>Solimonas marina sp. nov., isolated from deep seawater of the Pacific Ocean.</title>
        <authorList>
            <person name="Liu X."/>
            <person name="Lai Q."/>
            <person name="Sun F."/>
            <person name="Gai Y."/>
            <person name="Li G."/>
            <person name="Shao Z."/>
        </authorList>
    </citation>
    <scope>NUCLEOTIDE SEQUENCE</scope>
    <source>
        <strain evidence="9">C16B3</strain>
    </source>
</reference>
<protein>
    <recommendedName>
        <fullName evidence="6">tRNA (cytidine(34)-2'-O)-methyltransferase</fullName>
        <ecNumber evidence="6">2.1.1.207</ecNumber>
    </recommendedName>
    <alternativeName>
        <fullName evidence="6">tRNA (cytidine/uridine-2'-O-)-methyltransferase TrmL</fullName>
    </alternativeName>
</protein>
<comment type="catalytic activity">
    <reaction evidence="6">
        <text>cytidine(34) in tRNA + S-adenosyl-L-methionine = 2'-O-methylcytidine(34) in tRNA + S-adenosyl-L-homocysteine + H(+)</text>
        <dbReference type="Rhea" id="RHEA:43084"/>
        <dbReference type="Rhea" id="RHEA-COMP:10331"/>
        <dbReference type="Rhea" id="RHEA-COMP:10332"/>
        <dbReference type="ChEBI" id="CHEBI:15378"/>
        <dbReference type="ChEBI" id="CHEBI:57856"/>
        <dbReference type="ChEBI" id="CHEBI:59789"/>
        <dbReference type="ChEBI" id="CHEBI:74495"/>
        <dbReference type="ChEBI" id="CHEBI:82748"/>
        <dbReference type="EC" id="2.1.1.207"/>
    </reaction>
</comment>